<dbReference type="Pfam" id="PF00415">
    <property type="entry name" value="RCC1"/>
    <property type="match status" value="1"/>
</dbReference>
<dbReference type="Pfam" id="PF13540">
    <property type="entry name" value="RCC1_2"/>
    <property type="match status" value="1"/>
</dbReference>
<dbReference type="InterPro" id="IPR000408">
    <property type="entry name" value="Reg_chr_condens"/>
</dbReference>
<reference evidence="2 3" key="1">
    <citation type="journal article" date="2018" name="IMA Fungus">
        <title>IMA Genome-F 9: Draft genome sequence of Annulohypoxylon stygium, Aspergillus mulundensis, Berkeleyomyces basicola (syn. Thielaviopsis basicola), Ceratocystis smalleyi, two Cercospora beticola strains, Coleophoma cylindrospora, Fusarium fracticaudum, Phialophora cf. hyalina, and Morchella septimelata.</title>
        <authorList>
            <person name="Wingfield B.D."/>
            <person name="Bills G.F."/>
            <person name="Dong Y."/>
            <person name="Huang W."/>
            <person name="Nel W.J."/>
            <person name="Swalarsk-Parry B.S."/>
            <person name="Vaghefi N."/>
            <person name="Wilken P.M."/>
            <person name="An Z."/>
            <person name="de Beer Z.W."/>
            <person name="De Vos L."/>
            <person name="Chen L."/>
            <person name="Duong T.A."/>
            <person name="Gao Y."/>
            <person name="Hammerbacher A."/>
            <person name="Kikkert J.R."/>
            <person name="Li Y."/>
            <person name="Li H."/>
            <person name="Li K."/>
            <person name="Li Q."/>
            <person name="Liu X."/>
            <person name="Ma X."/>
            <person name="Naidoo K."/>
            <person name="Pethybridge S.J."/>
            <person name="Sun J."/>
            <person name="Steenkamp E.T."/>
            <person name="van der Nest M.A."/>
            <person name="van Wyk S."/>
            <person name="Wingfield M.J."/>
            <person name="Xiong C."/>
            <person name="Yue Q."/>
            <person name="Zhang X."/>
        </authorList>
    </citation>
    <scope>NUCLEOTIDE SEQUENCE [LARGE SCALE GENOMIC DNA]</scope>
    <source>
        <strain evidence="2 3">BP6252</strain>
    </source>
</reference>
<comment type="caution">
    <text evidence="2">The sequence shown here is derived from an EMBL/GenBank/DDBJ whole genome shotgun (WGS) entry which is preliminary data.</text>
</comment>
<dbReference type="PANTHER" id="PTHR45982">
    <property type="entry name" value="REGULATOR OF CHROMOSOME CONDENSATION"/>
    <property type="match status" value="1"/>
</dbReference>
<organism evidence="2 3">
    <name type="scientific">Coleophoma cylindrospora</name>
    <dbReference type="NCBI Taxonomy" id="1849047"/>
    <lineage>
        <taxon>Eukaryota</taxon>
        <taxon>Fungi</taxon>
        <taxon>Dikarya</taxon>
        <taxon>Ascomycota</taxon>
        <taxon>Pezizomycotina</taxon>
        <taxon>Leotiomycetes</taxon>
        <taxon>Helotiales</taxon>
        <taxon>Dermateaceae</taxon>
        <taxon>Coleophoma</taxon>
    </lineage>
</organism>
<name>A0A3D8S766_9HELO</name>
<protein>
    <submittedName>
        <fullName evidence="2">Uncharacterized protein</fullName>
    </submittedName>
</protein>
<dbReference type="EMBL" id="PDLM01000003">
    <property type="protein sequence ID" value="RDW82116.1"/>
    <property type="molecule type" value="Genomic_DNA"/>
</dbReference>
<dbReference type="Gene3D" id="2.130.10.30">
    <property type="entry name" value="Regulator of chromosome condensation 1/beta-lactamase-inhibitor protein II"/>
    <property type="match status" value="1"/>
</dbReference>
<feature type="repeat" description="RCC1" evidence="1">
    <location>
        <begin position="136"/>
        <end position="193"/>
    </location>
</feature>
<dbReference type="PANTHER" id="PTHR45982:SF1">
    <property type="entry name" value="REGULATOR OF CHROMOSOME CONDENSATION"/>
    <property type="match status" value="1"/>
</dbReference>
<dbReference type="OrthoDB" id="5370059at2759"/>
<keyword evidence="3" id="KW-1185">Reference proteome</keyword>
<dbReference type="AlphaFoldDB" id="A0A3D8S766"/>
<dbReference type="SUPFAM" id="SSF50985">
    <property type="entry name" value="RCC1/BLIP-II"/>
    <property type="match status" value="1"/>
</dbReference>
<sequence>MELWACGFNAWNQLQFGGDLSLEPTDLHQFQCILIDDDIRVVRACLSTTLVRTSSGFRVAGSADDFTQVCMQRDHNADLVALAGNDKIVSYENGSFKQYESMQAYLSKNSVEIGACKDVISLVANQTSFTALTSTGEVWTWGDARYEACLGREVCDESPPTKPHLVEDLLDLPSGPIVKISSGGYATAAVTEAHDLYVWGGRTGQSKLVEGLSGQPIPIDLDGRDFLDVAVGNDHMVALTTDNELFVVGAGGNGQLGTYIDRLEDWKEVKLKLGHGRRMAGIYAGYKTTFVLVEGLGPVDNT</sequence>
<gene>
    <name evidence="2" type="ORF">BP6252_03228</name>
</gene>
<dbReference type="InterPro" id="IPR051553">
    <property type="entry name" value="Ran_GTPase-activating"/>
</dbReference>
<dbReference type="InterPro" id="IPR009091">
    <property type="entry name" value="RCC1/BLIP-II"/>
</dbReference>
<dbReference type="GO" id="GO:0005737">
    <property type="term" value="C:cytoplasm"/>
    <property type="evidence" value="ECO:0007669"/>
    <property type="project" value="TreeGrafter"/>
</dbReference>
<dbReference type="Proteomes" id="UP000256645">
    <property type="component" value="Unassembled WGS sequence"/>
</dbReference>
<feature type="repeat" description="RCC1" evidence="1">
    <location>
        <begin position="194"/>
        <end position="242"/>
    </location>
</feature>
<evidence type="ECO:0000313" key="3">
    <source>
        <dbReference type="Proteomes" id="UP000256645"/>
    </source>
</evidence>
<proteinExistence type="predicted"/>
<evidence type="ECO:0000313" key="2">
    <source>
        <dbReference type="EMBL" id="RDW82116.1"/>
    </source>
</evidence>
<evidence type="ECO:0000256" key="1">
    <source>
        <dbReference type="PROSITE-ProRule" id="PRU00235"/>
    </source>
</evidence>
<accession>A0A3D8S766</accession>
<dbReference type="PROSITE" id="PS50012">
    <property type="entry name" value="RCC1_3"/>
    <property type="match status" value="2"/>
</dbReference>
<dbReference type="STRING" id="1849047.A0A3D8S766"/>
<dbReference type="GO" id="GO:0005085">
    <property type="term" value="F:guanyl-nucleotide exchange factor activity"/>
    <property type="evidence" value="ECO:0007669"/>
    <property type="project" value="TreeGrafter"/>
</dbReference>